<keyword evidence="2" id="KW-0812">Transmembrane</keyword>
<dbReference type="SUPFAM" id="SSF48452">
    <property type="entry name" value="TPR-like"/>
    <property type="match status" value="2"/>
</dbReference>
<evidence type="ECO:0000256" key="9">
    <source>
        <dbReference type="ARBA" id="ARBA00038030"/>
    </source>
</evidence>
<feature type="repeat" description="TPR" evidence="10">
    <location>
        <begin position="867"/>
        <end position="900"/>
    </location>
</feature>
<dbReference type="Pfam" id="PF13181">
    <property type="entry name" value="TPR_8"/>
    <property type="match status" value="1"/>
</dbReference>
<dbReference type="PROSITE" id="PS50005">
    <property type="entry name" value="TPR"/>
    <property type="match status" value="3"/>
</dbReference>
<reference evidence="11 12" key="1">
    <citation type="journal article" date="2014" name="Genome Biol. Evol.">
        <title>The secreted proteins of Achlya hypogyna and Thraustotheca clavata identify the ancestral oomycete secretome and reveal gene acquisitions by horizontal gene transfer.</title>
        <authorList>
            <person name="Misner I."/>
            <person name="Blouin N."/>
            <person name="Leonard G."/>
            <person name="Richards T.A."/>
            <person name="Lane C.E."/>
        </authorList>
    </citation>
    <scope>NUCLEOTIDE SEQUENCE [LARGE SCALE GENOMIC DNA]</scope>
    <source>
        <strain evidence="11 12">ATCC 34112</strain>
    </source>
</reference>
<sequence>MTLLTIPCDTNTAAFLVANNVLHEEGPFYLHVQEKNGENDLYQAAHIWWLAHASVPTVALGIALTRRKNENEMTMLTVAEYTPIHVFNTFEDDFVQDLNDEIPFIQVANGNDSLCGYLNGALRMDVDDVLTTEETQCRWFLTTEELKHTFDHIDFTKPINVLGYKIEQAALVAMALVLAGHSRVKLCLFTLDNELVAKLPGNTTTEVFSLEGVYKVTSDGDFDISNYTTATLDAEAVQGLMTSFDSEMTTKKKKPKQVEPIVAVDYRKQFFTMPSPLPKSEFLKIAAAIYRATSLVLAPFGVLCPNPNPNLTETSMLELKTKNGHILQEIIEVVSDLVYSDFEVDESTMAMSAQKWLHDESDSECSAAMNRINHLGTTLRETPRVVEIETPLDDVVTSTEDIAARIHAALATKVPWALTPPELPDFTHPPPPIEKMTWYPTVVYALGFNMTSAKKPLNKQSTLQVKAKIQAVYQGLREAILSKDKTIDAVQLQALVDCSEHAEKVHDTTKQTFSTHHVVNDGVFVDPRMTQAAQFAFKDKITDGNRAYNRADYEDAIAYYSQAMNCVPLYHSSIAEALSKRSKAYIALNKYERARTDSNKALEISAFCMDAYANLGVLAEKELDYEEALQMHVLAFILGGSRAPDQADTIERVSKFVGREKAKDIWSTMEMRHELPSTWLVDSYFQSFYRDADYPMSTISVSKLEQLDPATMFEELLIRAIHYKRNRQYKLAQVDFATLSNFVLTQIDTNDDLTSLDAKVRKHYVIALNMHASFMYITGDVNTALDVIDHALELDPEHINSVIKKGGFLVEIGDFDGALGMFEEAAKLDGNNSDIYLHQGQMELIMCDYSAAVTSLRKSMTRCETLAVTHISYGMALYKAGSIYQSLDVFKTALDLFPDSHEVRLFYGDVLSDRGDYGQAMAHLRKAYELSPECPLHLLNAGRIFVATNDAAHAITHFEEALRLDAKCSAGHLDLAQVYFAQGHVEEAMKHFDAAIDTCRFLPEVEDACACRAVAMMQLHATEILGVDLRHMLKKTK</sequence>
<evidence type="ECO:0000313" key="12">
    <source>
        <dbReference type="Proteomes" id="UP000243217"/>
    </source>
</evidence>
<organism evidence="11 12">
    <name type="scientific">Thraustotheca clavata</name>
    <dbReference type="NCBI Taxonomy" id="74557"/>
    <lineage>
        <taxon>Eukaryota</taxon>
        <taxon>Sar</taxon>
        <taxon>Stramenopiles</taxon>
        <taxon>Oomycota</taxon>
        <taxon>Saprolegniomycetes</taxon>
        <taxon>Saprolegniales</taxon>
        <taxon>Achlyaceae</taxon>
        <taxon>Thraustotheca</taxon>
    </lineage>
</organism>
<keyword evidence="5 10" id="KW-0802">TPR repeat</keyword>
<keyword evidence="4" id="KW-1000">Mitochondrion outer membrane</keyword>
<evidence type="ECO:0000256" key="7">
    <source>
        <dbReference type="ARBA" id="ARBA00023128"/>
    </source>
</evidence>
<keyword evidence="3" id="KW-0677">Repeat</keyword>
<dbReference type="Proteomes" id="UP000243217">
    <property type="component" value="Unassembled WGS sequence"/>
</dbReference>
<comment type="subcellular location">
    <subcellularLocation>
        <location evidence="1">Mitochondrion outer membrane</location>
        <topology evidence="1">Single-pass membrane protein</topology>
    </subcellularLocation>
</comment>
<proteinExistence type="inferred from homology"/>
<dbReference type="OrthoDB" id="2942533at2759"/>
<evidence type="ECO:0000256" key="10">
    <source>
        <dbReference type="PROSITE-ProRule" id="PRU00339"/>
    </source>
</evidence>
<evidence type="ECO:0000256" key="2">
    <source>
        <dbReference type="ARBA" id="ARBA00022692"/>
    </source>
</evidence>
<dbReference type="EMBL" id="JNBS01001201">
    <property type="protein sequence ID" value="OQS02188.1"/>
    <property type="molecule type" value="Genomic_DNA"/>
</dbReference>
<keyword evidence="12" id="KW-1185">Reference proteome</keyword>
<dbReference type="PANTHER" id="PTHR46208">
    <property type="entry name" value="MITOCHONDRIAL IMPORT RECEPTOR SUBUNIT TOM70"/>
    <property type="match status" value="1"/>
</dbReference>
<evidence type="ECO:0000256" key="1">
    <source>
        <dbReference type="ARBA" id="ARBA00004572"/>
    </source>
</evidence>
<dbReference type="PANTHER" id="PTHR46208:SF1">
    <property type="entry name" value="MITOCHONDRIAL IMPORT RECEPTOR SUBUNIT TOM70"/>
    <property type="match status" value="1"/>
</dbReference>
<evidence type="ECO:0000256" key="6">
    <source>
        <dbReference type="ARBA" id="ARBA00022989"/>
    </source>
</evidence>
<name>A0A1V9ZVZ0_9STRA</name>
<evidence type="ECO:0000256" key="8">
    <source>
        <dbReference type="ARBA" id="ARBA00023136"/>
    </source>
</evidence>
<dbReference type="STRING" id="74557.A0A1V9ZVZ0"/>
<evidence type="ECO:0000256" key="3">
    <source>
        <dbReference type="ARBA" id="ARBA00022737"/>
    </source>
</evidence>
<dbReference type="InterPro" id="IPR019734">
    <property type="entry name" value="TPR_rpt"/>
</dbReference>
<feature type="repeat" description="TPR" evidence="10">
    <location>
        <begin position="799"/>
        <end position="832"/>
    </location>
</feature>
<dbReference type="GO" id="GO:0005741">
    <property type="term" value="C:mitochondrial outer membrane"/>
    <property type="evidence" value="ECO:0007669"/>
    <property type="project" value="UniProtKB-SubCell"/>
</dbReference>
<accession>A0A1V9ZVZ0</accession>
<evidence type="ECO:0000313" key="11">
    <source>
        <dbReference type="EMBL" id="OQS02188.1"/>
    </source>
</evidence>
<dbReference type="Pfam" id="PF13432">
    <property type="entry name" value="TPR_16"/>
    <property type="match status" value="2"/>
</dbReference>
<keyword evidence="8" id="KW-0472">Membrane</keyword>
<evidence type="ECO:0000256" key="5">
    <source>
        <dbReference type="ARBA" id="ARBA00022803"/>
    </source>
</evidence>
<comment type="caution">
    <text evidence="11">The sequence shown here is derived from an EMBL/GenBank/DDBJ whole genome shotgun (WGS) entry which is preliminary data.</text>
</comment>
<feature type="repeat" description="TPR" evidence="10">
    <location>
        <begin position="901"/>
        <end position="934"/>
    </location>
</feature>
<gene>
    <name evidence="11" type="ORF">THRCLA_05413</name>
</gene>
<dbReference type="AlphaFoldDB" id="A0A1V9ZVZ0"/>
<dbReference type="Gene3D" id="1.25.40.10">
    <property type="entry name" value="Tetratricopeptide repeat domain"/>
    <property type="match status" value="2"/>
</dbReference>
<protein>
    <submittedName>
        <fullName evidence="11">Mitochondrial Protein Translocase (MPT) Family</fullName>
    </submittedName>
</protein>
<dbReference type="SMART" id="SM00028">
    <property type="entry name" value="TPR"/>
    <property type="match status" value="10"/>
</dbReference>
<comment type="similarity">
    <text evidence="9">Belongs to the Tom70 family.</text>
</comment>
<dbReference type="InterPro" id="IPR011990">
    <property type="entry name" value="TPR-like_helical_dom_sf"/>
</dbReference>
<keyword evidence="7" id="KW-0496">Mitochondrion</keyword>
<evidence type="ECO:0000256" key="4">
    <source>
        <dbReference type="ARBA" id="ARBA00022787"/>
    </source>
</evidence>
<keyword evidence="6" id="KW-1133">Transmembrane helix</keyword>